<keyword evidence="3" id="KW-1185">Reference proteome</keyword>
<feature type="compositionally biased region" description="Low complexity" evidence="1">
    <location>
        <begin position="38"/>
        <end position="53"/>
    </location>
</feature>
<gene>
    <name evidence="2" type="ORF">M378DRAFT_22905</name>
</gene>
<feature type="region of interest" description="Disordered" evidence="1">
    <location>
        <begin position="1"/>
        <end position="84"/>
    </location>
</feature>
<feature type="compositionally biased region" description="Low complexity" evidence="1">
    <location>
        <begin position="1"/>
        <end position="18"/>
    </location>
</feature>
<evidence type="ECO:0000313" key="3">
    <source>
        <dbReference type="Proteomes" id="UP000054549"/>
    </source>
</evidence>
<name>A0A0C2SV60_AMAMK</name>
<dbReference type="InterPro" id="IPR046521">
    <property type="entry name" value="DUF6698"/>
</dbReference>
<organism evidence="2 3">
    <name type="scientific">Amanita muscaria (strain Koide BX008)</name>
    <dbReference type="NCBI Taxonomy" id="946122"/>
    <lineage>
        <taxon>Eukaryota</taxon>
        <taxon>Fungi</taxon>
        <taxon>Dikarya</taxon>
        <taxon>Basidiomycota</taxon>
        <taxon>Agaricomycotina</taxon>
        <taxon>Agaricomycetes</taxon>
        <taxon>Agaricomycetidae</taxon>
        <taxon>Agaricales</taxon>
        <taxon>Pluteineae</taxon>
        <taxon>Amanitaceae</taxon>
        <taxon>Amanita</taxon>
    </lineage>
</organism>
<dbReference type="STRING" id="946122.A0A0C2SV60"/>
<proteinExistence type="predicted"/>
<protein>
    <submittedName>
        <fullName evidence="2">Uncharacterized protein</fullName>
    </submittedName>
</protein>
<dbReference type="AlphaFoldDB" id="A0A0C2SV60"/>
<dbReference type="EMBL" id="KN818232">
    <property type="protein sequence ID" value="KIL67325.1"/>
    <property type="molecule type" value="Genomic_DNA"/>
</dbReference>
<dbReference type="Pfam" id="PF20414">
    <property type="entry name" value="DUF6698"/>
    <property type="match status" value="1"/>
</dbReference>
<reference evidence="2 3" key="1">
    <citation type="submission" date="2014-04" db="EMBL/GenBank/DDBJ databases">
        <title>Evolutionary Origins and Diversification of the Mycorrhizal Mutualists.</title>
        <authorList>
            <consortium name="DOE Joint Genome Institute"/>
            <consortium name="Mycorrhizal Genomics Consortium"/>
            <person name="Kohler A."/>
            <person name="Kuo A."/>
            <person name="Nagy L.G."/>
            <person name="Floudas D."/>
            <person name="Copeland A."/>
            <person name="Barry K.W."/>
            <person name="Cichocki N."/>
            <person name="Veneault-Fourrey C."/>
            <person name="LaButti K."/>
            <person name="Lindquist E.A."/>
            <person name="Lipzen A."/>
            <person name="Lundell T."/>
            <person name="Morin E."/>
            <person name="Murat C."/>
            <person name="Riley R."/>
            <person name="Ohm R."/>
            <person name="Sun H."/>
            <person name="Tunlid A."/>
            <person name="Henrissat B."/>
            <person name="Grigoriev I.V."/>
            <person name="Hibbett D.S."/>
            <person name="Martin F."/>
        </authorList>
    </citation>
    <scope>NUCLEOTIDE SEQUENCE [LARGE SCALE GENOMIC DNA]</scope>
    <source>
        <strain evidence="2 3">Koide BX008</strain>
    </source>
</reference>
<accession>A0A0C2SV60</accession>
<dbReference type="Proteomes" id="UP000054549">
    <property type="component" value="Unassembled WGS sequence"/>
</dbReference>
<dbReference type="OrthoDB" id="3160134at2759"/>
<evidence type="ECO:0000313" key="2">
    <source>
        <dbReference type="EMBL" id="KIL67325.1"/>
    </source>
</evidence>
<sequence length="217" mass="24850">MPYSSSRNSSYYHNRSSSPTAPQRPRRGQHSELHSRSHSPSIPRSSSPPSDKSTSSKHRRSSTESDLDDDEHSPKRHKGNTDALISKGRIYGRYGEMWRTIRSIVEEGVTRTEDDDESHYTASQNAAYRAFKRLLLVFPTLADEIESFGMKTVIDKLDTGRRRARSEDINSVKSDIGEWRQWNPPFPKTDRSLSGFKHPMCGHLLCPIDEDWNNEES</sequence>
<dbReference type="InParanoid" id="A0A0C2SV60"/>
<feature type="non-terminal residue" evidence="2">
    <location>
        <position position="217"/>
    </location>
</feature>
<evidence type="ECO:0000256" key="1">
    <source>
        <dbReference type="SAM" id="MobiDB-lite"/>
    </source>
</evidence>
<dbReference type="HOGENOM" id="CLU_1274897_0_0_1"/>